<dbReference type="Pfam" id="PF09339">
    <property type="entry name" value="HTH_IclR"/>
    <property type="match status" value="1"/>
</dbReference>
<proteinExistence type="predicted"/>
<dbReference type="GO" id="GO:0006355">
    <property type="term" value="P:regulation of DNA-templated transcription"/>
    <property type="evidence" value="ECO:0007669"/>
    <property type="project" value="InterPro"/>
</dbReference>
<sequence length="236" mass="26694">MKGYVEIFDTMLSSLSHFTESDKPLSVKEIGYRLGLQTRTAQRIAKALQESGWLTSQKTGAGNFFTATDKARALFKTNGNLVKAFHSYKVNDCVVLKEKELYFPDGTKKTNELFVVVRVGNEDLEIDLMEVGGTPKIFKTWIGDIQHATDEEIAAGCREIKNSEEFKVGDFVLSISNEFSDKVCELIEDHGYEFKYKNKDGGFGYITKSFLPIKWRRATEAEVISGYRCVEGKECF</sequence>
<feature type="domain" description="HTH iclR-type" evidence="1">
    <location>
        <begin position="15"/>
        <end position="56"/>
    </location>
</feature>
<accession>A0A3R9S3L9</accession>
<dbReference type="SUPFAM" id="SSF46785">
    <property type="entry name" value="Winged helix' DNA-binding domain"/>
    <property type="match status" value="1"/>
</dbReference>
<dbReference type="InterPro" id="IPR005471">
    <property type="entry name" value="Tscrpt_reg_IclR_N"/>
</dbReference>
<dbReference type="RefSeq" id="WP_057073649.1">
    <property type="nucleotide sequence ID" value="NZ_BKDB01000010.1"/>
</dbReference>
<dbReference type="InterPro" id="IPR036388">
    <property type="entry name" value="WH-like_DNA-bd_sf"/>
</dbReference>
<comment type="caution">
    <text evidence="2">The sequence shown here is derived from an EMBL/GenBank/DDBJ whole genome shotgun (WGS) entry which is preliminary data.</text>
</comment>
<dbReference type="GO" id="GO:0003677">
    <property type="term" value="F:DNA binding"/>
    <property type="evidence" value="ECO:0007669"/>
    <property type="project" value="InterPro"/>
</dbReference>
<dbReference type="AlphaFoldDB" id="A0A3R9S3L9"/>
<name>A0A3R9S3L9_ACIPI</name>
<dbReference type="InterPro" id="IPR036390">
    <property type="entry name" value="WH_DNA-bd_sf"/>
</dbReference>
<evidence type="ECO:0000313" key="2">
    <source>
        <dbReference type="EMBL" id="RSO57865.1"/>
    </source>
</evidence>
<dbReference type="EMBL" id="RFEW01000012">
    <property type="protein sequence ID" value="RSO57865.1"/>
    <property type="molecule type" value="Genomic_DNA"/>
</dbReference>
<dbReference type="Gene3D" id="1.10.10.10">
    <property type="entry name" value="Winged helix-like DNA-binding domain superfamily/Winged helix DNA-binding domain"/>
    <property type="match status" value="1"/>
</dbReference>
<evidence type="ECO:0000259" key="1">
    <source>
        <dbReference type="Pfam" id="PF09339"/>
    </source>
</evidence>
<gene>
    <name evidence="2" type="ORF">EA752_14695</name>
</gene>
<reference evidence="2 3" key="1">
    <citation type="submission" date="2018-10" db="EMBL/GenBank/DDBJ databases">
        <title>GWAS and RNA-Seq identify cryptic mechanisms of antimicrobial resistance in Acinetobacter baumannii.</title>
        <authorList>
            <person name="Sahl J.W."/>
        </authorList>
    </citation>
    <scope>NUCLEOTIDE SEQUENCE [LARGE SCALE GENOMIC DNA]</scope>
    <source>
        <strain evidence="2 3">TG41884</strain>
    </source>
</reference>
<organism evidence="2 3">
    <name type="scientific">Acinetobacter pittii</name>
    <name type="common">Acinetobacter genomosp. 3</name>
    <dbReference type="NCBI Taxonomy" id="48296"/>
    <lineage>
        <taxon>Bacteria</taxon>
        <taxon>Pseudomonadati</taxon>
        <taxon>Pseudomonadota</taxon>
        <taxon>Gammaproteobacteria</taxon>
        <taxon>Moraxellales</taxon>
        <taxon>Moraxellaceae</taxon>
        <taxon>Acinetobacter</taxon>
        <taxon>Acinetobacter calcoaceticus/baumannii complex</taxon>
    </lineage>
</organism>
<evidence type="ECO:0000313" key="3">
    <source>
        <dbReference type="Proteomes" id="UP000271320"/>
    </source>
</evidence>
<dbReference type="Proteomes" id="UP000271320">
    <property type="component" value="Unassembled WGS sequence"/>
</dbReference>
<protein>
    <recommendedName>
        <fullName evidence="1">HTH iclR-type domain-containing protein</fullName>
    </recommendedName>
</protein>